<keyword evidence="1" id="KW-0472">Membrane</keyword>
<evidence type="ECO:0000256" key="1">
    <source>
        <dbReference type="SAM" id="Phobius"/>
    </source>
</evidence>
<gene>
    <name evidence="2" type="ORF">CA984_36390</name>
</gene>
<accession>A0A243R7K8</accession>
<feature type="transmembrane region" description="Helical" evidence="1">
    <location>
        <begin position="31"/>
        <end position="50"/>
    </location>
</feature>
<name>A0A243R7K8_9ACTN</name>
<protein>
    <submittedName>
        <fullName evidence="2">Uncharacterized protein</fullName>
    </submittedName>
</protein>
<dbReference type="AlphaFoldDB" id="A0A243R7K8"/>
<keyword evidence="1" id="KW-0812">Transmembrane</keyword>
<dbReference type="EMBL" id="NGFP01000257">
    <property type="protein sequence ID" value="OUC90565.1"/>
    <property type="molecule type" value="Genomic_DNA"/>
</dbReference>
<proteinExistence type="predicted"/>
<keyword evidence="1" id="KW-1133">Transmembrane helix</keyword>
<evidence type="ECO:0000313" key="3">
    <source>
        <dbReference type="Proteomes" id="UP000194761"/>
    </source>
</evidence>
<comment type="caution">
    <text evidence="2">The sequence shown here is derived from an EMBL/GenBank/DDBJ whole genome shotgun (WGS) entry which is preliminary data.</text>
</comment>
<reference evidence="2 3" key="1">
    <citation type="submission" date="2017-05" db="EMBL/GenBank/DDBJ databases">
        <title>Biotechnological potential of actinobacteria isolated from South African environments.</title>
        <authorList>
            <person name="Le Roes-Hill M."/>
            <person name="Prins A."/>
            <person name="Durrell K.A."/>
        </authorList>
    </citation>
    <scope>NUCLEOTIDE SEQUENCE [LARGE SCALE GENOMIC DNA]</scope>
    <source>
        <strain evidence="2">M26</strain>
    </source>
</reference>
<evidence type="ECO:0000313" key="2">
    <source>
        <dbReference type="EMBL" id="OUC90565.1"/>
    </source>
</evidence>
<dbReference type="Proteomes" id="UP000194761">
    <property type="component" value="Unassembled WGS sequence"/>
</dbReference>
<organism evidence="2 3">
    <name type="scientific">Streptosporangium minutum</name>
    <dbReference type="NCBI Taxonomy" id="569862"/>
    <lineage>
        <taxon>Bacteria</taxon>
        <taxon>Bacillati</taxon>
        <taxon>Actinomycetota</taxon>
        <taxon>Actinomycetes</taxon>
        <taxon>Streptosporangiales</taxon>
        <taxon>Streptosporangiaceae</taxon>
        <taxon>Streptosporangium</taxon>
    </lineage>
</organism>
<sequence length="69" mass="7254">MLIRGNDTGIRSSRRRATIGERIGMQVGRGVLSVAAGLILVALATVGYALPPPFDPPPLSVDPVFQTLP</sequence>
<feature type="non-terminal residue" evidence="2">
    <location>
        <position position="69"/>
    </location>
</feature>
<keyword evidence="3" id="KW-1185">Reference proteome</keyword>